<gene>
    <name evidence="8" type="ORF">UR54_C0007G0006</name>
</gene>
<keyword evidence="7" id="KW-0315">Glutamine amidotransferase</keyword>
<dbReference type="InterPro" id="IPR010075">
    <property type="entry name" value="PRibForGlyAmidine_synth_PurQ"/>
</dbReference>
<keyword evidence="2" id="KW-0436">Ligase</keyword>
<accession>A0A0G0AUL9</accession>
<evidence type="ECO:0000256" key="4">
    <source>
        <dbReference type="ARBA" id="ARBA00022755"/>
    </source>
</evidence>
<dbReference type="SUPFAM" id="SSF52317">
    <property type="entry name" value="Class I glutamine amidotransferase-like"/>
    <property type="match status" value="1"/>
</dbReference>
<dbReference type="STRING" id="1618477.UR54_C0007G0006"/>
<dbReference type="GO" id="GO:0005524">
    <property type="term" value="F:ATP binding"/>
    <property type="evidence" value="ECO:0007669"/>
    <property type="project" value="UniProtKB-KW"/>
</dbReference>
<comment type="caution">
    <text evidence="8">The sequence shown here is derived from an EMBL/GenBank/DDBJ whole genome shotgun (WGS) entry which is preliminary data.</text>
</comment>
<dbReference type="PROSITE" id="PS51273">
    <property type="entry name" value="GATASE_TYPE_1"/>
    <property type="match status" value="1"/>
</dbReference>
<sequence length="263" mass="29712">MNLENYITMKKPNILILSGYGLNCEDETKYAFELAGSQGKIVHINDLIKNKNQLADYQIMAIPGGFAYGDDTGSGNAYGLKLKNHLWENISKFVEKDHLVIGICNGFQILANLGLLPALDKKYGKRQVALLPNDSNRYTTGWFDLKIISNTPWLTGITKISLPIAHGEGKFFASDEVLKQINKKNLVVMKYINNPTGTLENIAGITDESKRIFGLMPHPERAMFFTQLPYWPYLKEKYLRIGKKLPEFGPGLQIFKNGVNYFK</sequence>
<dbReference type="EMBL" id="LBPP01000007">
    <property type="protein sequence ID" value="KKP60893.1"/>
    <property type="molecule type" value="Genomic_DNA"/>
</dbReference>
<dbReference type="GO" id="GO:0016787">
    <property type="term" value="F:hydrolase activity"/>
    <property type="evidence" value="ECO:0007669"/>
    <property type="project" value="UniProtKB-KW"/>
</dbReference>
<name>A0A0G0AUL9_9BACT</name>
<dbReference type="PATRIC" id="fig|1618477.3.peg.150"/>
<protein>
    <submittedName>
        <fullName evidence="8">Phosphoribosylformylglycinamidine synthase 1</fullName>
    </submittedName>
</protein>
<evidence type="ECO:0000256" key="2">
    <source>
        <dbReference type="ARBA" id="ARBA00022598"/>
    </source>
</evidence>
<keyword evidence="4" id="KW-0658">Purine biosynthesis</keyword>
<keyword evidence="5" id="KW-0378">Hydrolase</keyword>
<dbReference type="GO" id="GO:0004642">
    <property type="term" value="F:phosphoribosylformylglycinamidine synthase activity"/>
    <property type="evidence" value="ECO:0007669"/>
    <property type="project" value="InterPro"/>
</dbReference>
<dbReference type="InterPro" id="IPR029062">
    <property type="entry name" value="Class_I_gatase-like"/>
</dbReference>
<keyword evidence="3" id="KW-0547">Nucleotide-binding</keyword>
<dbReference type="Pfam" id="PF13507">
    <property type="entry name" value="GATase_5"/>
    <property type="match status" value="1"/>
</dbReference>
<dbReference type="AlphaFoldDB" id="A0A0G0AUL9"/>
<evidence type="ECO:0000256" key="6">
    <source>
        <dbReference type="ARBA" id="ARBA00022840"/>
    </source>
</evidence>
<dbReference type="PANTHER" id="PTHR10099:SF1">
    <property type="entry name" value="PHOSPHORIBOSYLFORMYLGLYCINAMIDINE SYNTHASE"/>
    <property type="match status" value="1"/>
</dbReference>
<dbReference type="GO" id="GO:0006189">
    <property type="term" value="P:'de novo' IMP biosynthetic process"/>
    <property type="evidence" value="ECO:0007669"/>
    <property type="project" value="InterPro"/>
</dbReference>
<organism evidence="8 9">
    <name type="scientific">Candidatus Roizmanbacteria bacterium GW2011_GWA2_34_18</name>
    <dbReference type="NCBI Taxonomy" id="1618477"/>
    <lineage>
        <taxon>Bacteria</taxon>
        <taxon>Candidatus Roizmaniibacteriota</taxon>
    </lineage>
</organism>
<keyword evidence="1" id="KW-0963">Cytoplasm</keyword>
<dbReference type="Gene3D" id="3.40.50.880">
    <property type="match status" value="1"/>
</dbReference>
<evidence type="ECO:0000313" key="9">
    <source>
        <dbReference type="Proteomes" id="UP000034688"/>
    </source>
</evidence>
<keyword evidence="6" id="KW-0067">ATP-binding</keyword>
<dbReference type="Proteomes" id="UP000034688">
    <property type="component" value="Unassembled WGS sequence"/>
</dbReference>
<proteinExistence type="predicted"/>
<dbReference type="PIRSF" id="PIRSF001586">
    <property type="entry name" value="FGAM_synth_I"/>
    <property type="match status" value="1"/>
</dbReference>
<dbReference type="GO" id="GO:0005737">
    <property type="term" value="C:cytoplasm"/>
    <property type="evidence" value="ECO:0007669"/>
    <property type="project" value="TreeGrafter"/>
</dbReference>
<evidence type="ECO:0000256" key="1">
    <source>
        <dbReference type="ARBA" id="ARBA00022490"/>
    </source>
</evidence>
<evidence type="ECO:0000256" key="3">
    <source>
        <dbReference type="ARBA" id="ARBA00022741"/>
    </source>
</evidence>
<reference evidence="8 9" key="1">
    <citation type="journal article" date="2015" name="Nature">
        <title>rRNA introns, odd ribosomes, and small enigmatic genomes across a large radiation of phyla.</title>
        <authorList>
            <person name="Brown C.T."/>
            <person name="Hug L.A."/>
            <person name="Thomas B.C."/>
            <person name="Sharon I."/>
            <person name="Castelle C.J."/>
            <person name="Singh A."/>
            <person name="Wilkins M.J."/>
            <person name="Williams K.H."/>
            <person name="Banfield J.F."/>
        </authorList>
    </citation>
    <scope>NUCLEOTIDE SEQUENCE [LARGE SCALE GENOMIC DNA]</scope>
</reference>
<evidence type="ECO:0000256" key="7">
    <source>
        <dbReference type="ARBA" id="ARBA00022962"/>
    </source>
</evidence>
<dbReference type="PANTHER" id="PTHR10099">
    <property type="entry name" value="PHOSPHORIBOSYLFORMYLGLYCINAMIDINE SYNTHASE"/>
    <property type="match status" value="1"/>
</dbReference>
<dbReference type="SMART" id="SM01211">
    <property type="entry name" value="GATase_5"/>
    <property type="match status" value="1"/>
</dbReference>
<evidence type="ECO:0000313" key="8">
    <source>
        <dbReference type="EMBL" id="KKP60893.1"/>
    </source>
</evidence>
<evidence type="ECO:0000256" key="5">
    <source>
        <dbReference type="ARBA" id="ARBA00022801"/>
    </source>
</evidence>